<protein>
    <submittedName>
        <fullName evidence="1">Uncharacterized protein</fullName>
    </submittedName>
</protein>
<reference evidence="1" key="1">
    <citation type="journal article" date="2023" name="Mol. Phylogenet. Evol.">
        <title>Genome-scale phylogeny and comparative genomics of the fungal order Sordariales.</title>
        <authorList>
            <person name="Hensen N."/>
            <person name="Bonometti L."/>
            <person name="Westerberg I."/>
            <person name="Brannstrom I.O."/>
            <person name="Guillou S."/>
            <person name="Cros-Aarteil S."/>
            <person name="Calhoun S."/>
            <person name="Haridas S."/>
            <person name="Kuo A."/>
            <person name="Mondo S."/>
            <person name="Pangilinan J."/>
            <person name="Riley R."/>
            <person name="LaButti K."/>
            <person name="Andreopoulos B."/>
            <person name="Lipzen A."/>
            <person name="Chen C."/>
            <person name="Yan M."/>
            <person name="Daum C."/>
            <person name="Ng V."/>
            <person name="Clum A."/>
            <person name="Steindorff A."/>
            <person name="Ohm R.A."/>
            <person name="Martin F."/>
            <person name="Silar P."/>
            <person name="Natvig D.O."/>
            <person name="Lalanne C."/>
            <person name="Gautier V."/>
            <person name="Ament-Velasquez S.L."/>
            <person name="Kruys A."/>
            <person name="Hutchinson M.I."/>
            <person name="Powell A.J."/>
            <person name="Barry K."/>
            <person name="Miller A.N."/>
            <person name="Grigoriev I.V."/>
            <person name="Debuchy R."/>
            <person name="Gladieux P."/>
            <person name="Hiltunen Thoren M."/>
            <person name="Johannesson H."/>
        </authorList>
    </citation>
    <scope>NUCLEOTIDE SEQUENCE</scope>
    <source>
        <strain evidence="1">PSN293</strain>
    </source>
</reference>
<reference evidence="1" key="2">
    <citation type="submission" date="2023-05" db="EMBL/GenBank/DDBJ databases">
        <authorList>
            <consortium name="Lawrence Berkeley National Laboratory"/>
            <person name="Steindorff A."/>
            <person name="Hensen N."/>
            <person name="Bonometti L."/>
            <person name="Westerberg I."/>
            <person name="Brannstrom I.O."/>
            <person name="Guillou S."/>
            <person name="Cros-Aarteil S."/>
            <person name="Calhoun S."/>
            <person name="Haridas S."/>
            <person name="Kuo A."/>
            <person name="Mondo S."/>
            <person name="Pangilinan J."/>
            <person name="Riley R."/>
            <person name="Labutti K."/>
            <person name="Andreopoulos B."/>
            <person name="Lipzen A."/>
            <person name="Chen C."/>
            <person name="Yanf M."/>
            <person name="Daum C."/>
            <person name="Ng V."/>
            <person name="Clum A."/>
            <person name="Ohm R."/>
            <person name="Martin F."/>
            <person name="Silar P."/>
            <person name="Natvig D."/>
            <person name="Lalanne C."/>
            <person name="Gautier V."/>
            <person name="Ament-Velasquez S.L."/>
            <person name="Kruys A."/>
            <person name="Hutchinson M.I."/>
            <person name="Powell A.J."/>
            <person name="Barry K."/>
            <person name="Miller A.N."/>
            <person name="Grigoriev I.V."/>
            <person name="Debuchy R."/>
            <person name="Gladieux P."/>
            <person name="Thoren M.H."/>
            <person name="Johannesson H."/>
        </authorList>
    </citation>
    <scope>NUCLEOTIDE SEQUENCE</scope>
    <source>
        <strain evidence="1">PSN293</strain>
    </source>
</reference>
<dbReference type="EMBL" id="MU858430">
    <property type="protein sequence ID" value="KAK4206365.1"/>
    <property type="molecule type" value="Genomic_DNA"/>
</dbReference>
<accession>A0AAN7B2Z2</accession>
<proteinExistence type="predicted"/>
<keyword evidence="2" id="KW-1185">Reference proteome</keyword>
<feature type="non-terminal residue" evidence="1">
    <location>
        <position position="147"/>
    </location>
</feature>
<evidence type="ECO:0000313" key="1">
    <source>
        <dbReference type="EMBL" id="KAK4206365.1"/>
    </source>
</evidence>
<gene>
    <name evidence="1" type="ORF">QBC37DRAFT_300947</name>
</gene>
<dbReference type="Proteomes" id="UP001301769">
    <property type="component" value="Unassembled WGS sequence"/>
</dbReference>
<sequence>MVDQCEDVPERDLLNGSRIQVALRTVARLWGGDKVQHYRWAERGESYCKKLCAAAREVRDWDEAVVKLNRLIHRRDQQVGRRRVRMGVNPIEAADLIDLRAWNYQGPYTKRKDGEEVELALMKLCNTDLRSGFRFDKFGLVVGNDQQ</sequence>
<comment type="caution">
    <text evidence="1">The sequence shown here is derived from an EMBL/GenBank/DDBJ whole genome shotgun (WGS) entry which is preliminary data.</text>
</comment>
<dbReference type="AlphaFoldDB" id="A0AAN7B2Z2"/>
<evidence type="ECO:0000313" key="2">
    <source>
        <dbReference type="Proteomes" id="UP001301769"/>
    </source>
</evidence>
<name>A0AAN7B2Z2_9PEZI</name>
<organism evidence="1 2">
    <name type="scientific">Rhypophila decipiens</name>
    <dbReference type="NCBI Taxonomy" id="261697"/>
    <lineage>
        <taxon>Eukaryota</taxon>
        <taxon>Fungi</taxon>
        <taxon>Dikarya</taxon>
        <taxon>Ascomycota</taxon>
        <taxon>Pezizomycotina</taxon>
        <taxon>Sordariomycetes</taxon>
        <taxon>Sordariomycetidae</taxon>
        <taxon>Sordariales</taxon>
        <taxon>Naviculisporaceae</taxon>
        <taxon>Rhypophila</taxon>
    </lineage>
</organism>